<dbReference type="Proteomes" id="UP000266183">
    <property type="component" value="Chromosome"/>
</dbReference>
<protein>
    <submittedName>
        <fullName evidence="1">Uncharacterized protein</fullName>
    </submittedName>
</protein>
<dbReference type="OrthoDB" id="1333924at2"/>
<evidence type="ECO:0000313" key="2">
    <source>
        <dbReference type="Proteomes" id="UP000266183"/>
    </source>
</evidence>
<dbReference type="AlphaFoldDB" id="A0A385SWV4"/>
<name>A0A385SWV4_9BACT</name>
<dbReference type="KEGG" id="chk:D4L85_30325"/>
<sequence>MTLYERYLTGETEAVYADIEKLGDDALRSRHYPEVEKVLIETFERVAFNLDVIYKELLAINYLFKTKFDYNSERPLVKPLANTDELLTKLDKAMIPFGFVPQSLKTFYKIVGACNFAWDYDTNENFIWNCADPIQIMSLDDLVSYVAGEDGIFELTEGFENDGVAALQLSADYLHKDNISGGMAYSLKLTDKPSVDGQFLNEEHNTTFINYLRICFDNCGFSRITDPENGNDYQAFFDKVEPQLKRI</sequence>
<evidence type="ECO:0000313" key="1">
    <source>
        <dbReference type="EMBL" id="AYB34617.1"/>
    </source>
</evidence>
<organism evidence="1 2">
    <name type="scientific">Chryseolinea soli</name>
    <dbReference type="NCBI Taxonomy" id="2321403"/>
    <lineage>
        <taxon>Bacteria</taxon>
        <taxon>Pseudomonadati</taxon>
        <taxon>Bacteroidota</taxon>
        <taxon>Cytophagia</taxon>
        <taxon>Cytophagales</taxon>
        <taxon>Fulvivirgaceae</taxon>
        <taxon>Chryseolinea</taxon>
    </lineage>
</organism>
<gene>
    <name evidence="1" type="ORF">D4L85_30325</name>
</gene>
<keyword evidence="2" id="KW-1185">Reference proteome</keyword>
<dbReference type="RefSeq" id="WP_119757875.1">
    <property type="nucleotide sequence ID" value="NZ_CP032382.1"/>
</dbReference>
<dbReference type="EMBL" id="CP032382">
    <property type="protein sequence ID" value="AYB34617.1"/>
    <property type="molecule type" value="Genomic_DNA"/>
</dbReference>
<proteinExistence type="predicted"/>
<reference evidence="2" key="1">
    <citation type="submission" date="2018-09" db="EMBL/GenBank/DDBJ databases">
        <title>Chryseolinea sp. KIS68-18 isolated from soil.</title>
        <authorList>
            <person name="Weon H.-Y."/>
            <person name="Kwon S.-W."/>
            <person name="Lee S.A."/>
        </authorList>
    </citation>
    <scope>NUCLEOTIDE SEQUENCE [LARGE SCALE GENOMIC DNA]</scope>
    <source>
        <strain evidence="2">KIS68-18</strain>
    </source>
</reference>
<accession>A0A385SWV4</accession>